<dbReference type="InterPro" id="IPR012485">
    <property type="entry name" value="CENP-I"/>
</dbReference>
<keyword evidence="9" id="KW-1185">Reference proteome</keyword>
<dbReference type="CDD" id="cd22647">
    <property type="entry name" value="CTF3_NTD_HEAT"/>
    <property type="match status" value="1"/>
</dbReference>
<comment type="similarity">
    <text evidence="3">Belongs to the CENP-I/CTF3 family.</text>
</comment>
<evidence type="ECO:0000256" key="4">
    <source>
        <dbReference type="ARBA" id="ARBA00022454"/>
    </source>
</evidence>
<protein>
    <recommendedName>
        <fullName evidence="10">Mis6 domain-containing protein</fullName>
    </recommendedName>
</protein>
<dbReference type="EMBL" id="JAKNSF020000040">
    <property type="protein sequence ID" value="KAK7726954.1"/>
    <property type="molecule type" value="Genomic_DNA"/>
</dbReference>
<evidence type="ECO:0000256" key="2">
    <source>
        <dbReference type="ARBA" id="ARBA00004584"/>
    </source>
</evidence>
<evidence type="ECO:0000256" key="1">
    <source>
        <dbReference type="ARBA" id="ARBA00004123"/>
    </source>
</evidence>
<sequence>MEAEYKTRIRSLIDDAVEASKVPAKRRVVDVKPKVAELASVAYSQGVLPDELLDLINLIVSPTHLDQGSLNSIIKNLYPAGKVPEDVILKIIGCLGLGEIRPSLTLQSALLNWVIQVYHVLEIKAQAVLSRAYSVLFNLLDVSATRPQIFHILAIITRRKHVQHFRIQALLNLSRQAGNDRHLQGLLRVYRNYYPEIIVGNTGKGSAFKLPDPEWRERLSVVQKMHREQQQSSLQGPRDGFKTNQQLFGGSKASGQGGLPPVQTSNAHEKSVTLEEINSAESLAANLEKVELPDHLVAVLVDPLLQKFMMLRPDLDLKRASAWMNVQFAEILSGEADGRTIEETLRIILEYARTTKDISPFFTGLMKLVELRLHLKASTRIHDILAYAPLMEPQDFSVMTSTLQTAVLDGSASSQLDLLELYTNLLRRWNVILLANGTDIPKYASESVARLVSHANQLGLTVLQTSPTEHTALMVLDFYERAAHLYSNGTLLRSLQITIPPVPLVYTLQFTTSLAAASRLCAVLAAYKQAFAAYMANAAKALGPQYDKAQVNTFNGFLMDICNCLWRGKAFATRDAHAKGCAVSAAPAAALTAYVAEISAASGAGDMTLGSLFTMSYSPLLCLQAAAHVRRLEEKEDEDVVLRARHAGPVTARSLGQLARRGGLELAWQDYRLGVLRYLEENGFGGVSELMYSTMRNLLDAKAKA</sequence>
<keyword evidence="4" id="KW-0158">Chromosome</keyword>
<gene>
    <name evidence="8" type="ORF">SLS63_007373</name>
</gene>
<comment type="caution">
    <text evidence="8">The sequence shown here is derived from an EMBL/GenBank/DDBJ whole genome shotgun (WGS) entry which is preliminary data.</text>
</comment>
<evidence type="ECO:0008006" key="10">
    <source>
        <dbReference type="Google" id="ProtNLM"/>
    </source>
</evidence>
<comment type="subcellular location">
    <subcellularLocation>
        <location evidence="2">Chromosome</location>
        <location evidence="2">Centromere</location>
    </subcellularLocation>
    <subcellularLocation>
        <location evidence="1">Nucleus</location>
    </subcellularLocation>
</comment>
<evidence type="ECO:0000313" key="9">
    <source>
        <dbReference type="Proteomes" id="UP001430848"/>
    </source>
</evidence>
<evidence type="ECO:0000313" key="8">
    <source>
        <dbReference type="EMBL" id="KAK7726954.1"/>
    </source>
</evidence>
<evidence type="ECO:0000256" key="6">
    <source>
        <dbReference type="ARBA" id="ARBA00023328"/>
    </source>
</evidence>
<organism evidence="8 9">
    <name type="scientific">Diaporthe eres</name>
    <name type="common">Phomopsis oblonga</name>
    <dbReference type="NCBI Taxonomy" id="83184"/>
    <lineage>
        <taxon>Eukaryota</taxon>
        <taxon>Fungi</taxon>
        <taxon>Dikarya</taxon>
        <taxon>Ascomycota</taxon>
        <taxon>Pezizomycotina</taxon>
        <taxon>Sordariomycetes</taxon>
        <taxon>Sordariomycetidae</taxon>
        <taxon>Diaporthales</taxon>
        <taxon>Diaporthaceae</taxon>
        <taxon>Diaporthe</taxon>
        <taxon>Diaporthe eres species complex</taxon>
    </lineage>
</organism>
<proteinExistence type="inferred from homology"/>
<accession>A0ABR1P645</accession>
<evidence type="ECO:0000256" key="7">
    <source>
        <dbReference type="SAM" id="MobiDB-lite"/>
    </source>
</evidence>
<feature type="region of interest" description="Disordered" evidence="7">
    <location>
        <begin position="226"/>
        <end position="268"/>
    </location>
</feature>
<reference evidence="8 9" key="1">
    <citation type="submission" date="2024-02" db="EMBL/GenBank/DDBJ databases">
        <title>De novo assembly and annotation of 12 fungi associated with fruit tree decline syndrome in Ontario, Canada.</title>
        <authorList>
            <person name="Sulman M."/>
            <person name="Ellouze W."/>
            <person name="Ilyukhin E."/>
        </authorList>
    </citation>
    <scope>NUCLEOTIDE SEQUENCE [LARGE SCALE GENOMIC DNA]</scope>
    <source>
        <strain evidence="8 9">M169</strain>
    </source>
</reference>
<evidence type="ECO:0000256" key="5">
    <source>
        <dbReference type="ARBA" id="ARBA00023242"/>
    </source>
</evidence>
<keyword evidence="6" id="KW-0137">Centromere</keyword>
<dbReference type="PANTHER" id="PTHR48208:SF2">
    <property type="entry name" value="CENTROMERE PROTEIN I"/>
    <property type="match status" value="1"/>
</dbReference>
<keyword evidence="5" id="KW-0539">Nucleus</keyword>
<dbReference type="Pfam" id="PF07778">
    <property type="entry name" value="CENP-I"/>
    <property type="match status" value="1"/>
</dbReference>
<dbReference type="Proteomes" id="UP001430848">
    <property type="component" value="Unassembled WGS sequence"/>
</dbReference>
<name>A0ABR1P645_DIAER</name>
<evidence type="ECO:0000256" key="3">
    <source>
        <dbReference type="ARBA" id="ARBA00005470"/>
    </source>
</evidence>
<dbReference type="PANTHER" id="PTHR48208">
    <property type="entry name" value="CENTROMERE PROTEIN I"/>
    <property type="match status" value="1"/>
</dbReference>